<feature type="domain" description="Amidase" evidence="1">
    <location>
        <begin position="29"/>
        <end position="465"/>
    </location>
</feature>
<gene>
    <name evidence="2" type="ORF">LCGC14_1239800</name>
</gene>
<organism evidence="2">
    <name type="scientific">marine sediment metagenome</name>
    <dbReference type="NCBI Taxonomy" id="412755"/>
    <lineage>
        <taxon>unclassified sequences</taxon>
        <taxon>metagenomes</taxon>
        <taxon>ecological metagenomes</taxon>
    </lineage>
</organism>
<dbReference type="EMBL" id="LAZR01006687">
    <property type="protein sequence ID" value="KKM90318.1"/>
    <property type="molecule type" value="Genomic_DNA"/>
</dbReference>
<accession>A0A0F9LAB7</accession>
<dbReference type="AlphaFoldDB" id="A0A0F9LAB7"/>
<dbReference type="Pfam" id="PF01425">
    <property type="entry name" value="Amidase"/>
    <property type="match status" value="1"/>
</dbReference>
<evidence type="ECO:0000313" key="2">
    <source>
        <dbReference type="EMBL" id="KKM90318.1"/>
    </source>
</evidence>
<dbReference type="NCBIfam" id="NF004816">
    <property type="entry name" value="PRK06170.1"/>
    <property type="match status" value="1"/>
</dbReference>
<dbReference type="SUPFAM" id="SSF75304">
    <property type="entry name" value="Amidase signature (AS) enzymes"/>
    <property type="match status" value="1"/>
</dbReference>
<dbReference type="Gene3D" id="3.90.1300.10">
    <property type="entry name" value="Amidase signature (AS) domain"/>
    <property type="match status" value="1"/>
</dbReference>
<dbReference type="InterPro" id="IPR036928">
    <property type="entry name" value="AS_sf"/>
</dbReference>
<dbReference type="InterPro" id="IPR023631">
    <property type="entry name" value="Amidase_dom"/>
</dbReference>
<evidence type="ECO:0000259" key="1">
    <source>
        <dbReference type="Pfam" id="PF01425"/>
    </source>
</evidence>
<dbReference type="PANTHER" id="PTHR43372">
    <property type="entry name" value="FATTY-ACID AMIDE HYDROLASE"/>
    <property type="match status" value="1"/>
</dbReference>
<dbReference type="PANTHER" id="PTHR43372:SF4">
    <property type="entry name" value="FATTY-ACID AMIDE HYDROLASE 2"/>
    <property type="match status" value="1"/>
</dbReference>
<proteinExistence type="predicted"/>
<dbReference type="PIRSF" id="PIRSF001221">
    <property type="entry name" value="Amidase_fungi"/>
    <property type="match status" value="1"/>
</dbReference>
<dbReference type="InterPro" id="IPR052739">
    <property type="entry name" value="FAAH2"/>
</dbReference>
<comment type="caution">
    <text evidence="2">The sequence shown here is derived from an EMBL/GenBank/DDBJ whole genome shotgun (WGS) entry which is preliminary data.</text>
</comment>
<dbReference type="GO" id="GO:0012505">
    <property type="term" value="C:endomembrane system"/>
    <property type="evidence" value="ECO:0007669"/>
    <property type="project" value="TreeGrafter"/>
</dbReference>
<name>A0A0F9LAB7_9ZZZZ</name>
<reference evidence="2" key="1">
    <citation type="journal article" date="2015" name="Nature">
        <title>Complex archaea that bridge the gap between prokaryotes and eukaryotes.</title>
        <authorList>
            <person name="Spang A."/>
            <person name="Saw J.H."/>
            <person name="Jorgensen S.L."/>
            <person name="Zaremba-Niedzwiedzka K."/>
            <person name="Martijn J."/>
            <person name="Lind A.E."/>
            <person name="van Eijk R."/>
            <person name="Schleper C."/>
            <person name="Guy L."/>
            <person name="Ettema T.J."/>
        </authorList>
    </citation>
    <scope>NUCLEOTIDE SEQUENCE</scope>
</reference>
<protein>
    <recommendedName>
        <fullName evidence="1">Amidase domain-containing protein</fullName>
    </recommendedName>
</protein>
<sequence length="489" mass="53620">MPTELSDFVFKSAFEVARAIREHEISSLEITKHIIERIERYNPPLNAVITILKDDALNRARAADEALSKGKLWGPLHGVPCSVKDTIEIANVLTTSGSPDLATHIPKRDAIVVERLRGAGAVIIGHTNVPLLAADWQSYNEIFGTTNNPWDHKRTPGGSTGGGAAAIATGLSYLSIGSDIGGSIRIPAHFCGVYGHKPSLNVVPNRGHIPPPPEIMIPPADLAVIGPLARSADDLKLALKIIGGPDPNDAIAYNWTLPPARGTHLSDYHVGYILDDLLCPVTSDVKEVLFQAIKALRKTGADLEEGWPRGVNPSDQYETYRFLLLSTYANELRNDHLEEFREQAAKRDGSYETRVAWAWTAPHKYFQAISSARITARTIWQDYFRTHDVFLLPTAFIPAFPHDHSEPAEKRLLDTLEGPRPYYDLLFWISFATLTGLPATTAPIGLTNDGLPVGIQIIGPYLEDATPIDFAGKLADIIGEFQPPEGYKI</sequence>